<sequence length="981" mass="110809">MAAKKTNNKTIETLTHDEAKRKNIPTAEFQSVLQKEAQDPLKIKYPRNVNGLDEEKENRNRDLDPQIIWRGKDEQDWSDLVVHVPPLYIQEKVHPKVLIDDLLRRTESDKKAAETQTDLFADFNGIPAEAAKTDFYQHDQNWSNRLILGDSLQVMASLAEREGLRGKVQCIYFDPPYGIKFNSNFQWSTTSRDVKDGNADHITREPEQVKAFRDTWRDGIHSYLTYLRDRLTVARDLLTESGSIFVQIGDENVHRVRALMDEVFGDANCVSEIIVVKTTSATAQHLAGTCDFLLFYAKNIISLKYRQLFSQKIAGTAGAALYNRVQSPDGFSVKSLSADEDFSRDYAPTEWFLVTSDNITSQSGGETTRQPHNFRGEFYSPGTGGWKTNAIGLNRLDMASRLARGGKALRYVRRILDFPVSPVSNVWDDMLTGSFTEQKLYVVQSAEKLVQRCILMVTDPGDLVLDPTCGSGTTAYVSEQWGRRWSTIDTSRVALALARARIMGARYPYYLLADSRDGQIKEAEVSRREPSGSPTHGDIRQGFVYERVPHITLKSIANNTEIDVIWEKWQEKLEPLRKKLNEALGRTLSRHAREGGQPETKKLDSRLHGNDNLYELEEWEIPRDLSTVIPAKAGIQEKMKEVEKLHTQWWQHRSNRQKEIDVSIAAKAEYEYLYDKPYEDKKKVRVAGPFTVESLLPHRVLGVNENDELIDGVKDASDKYGTVRDFTQIILENLKVAGVQQAHKEDKIVFTSLTPWPGYYICAEGKYIEGNKEAGAEKRAAIFIGSEFSTVSRPDLVAAAREAGDADYDVLITCAFNYDAHSSEFNKLGRIPVLKARMNADLHMADDLKSTGKGNLFVIFGEPDIDVMDAGDGQVQVKIKGVDVFHPSTGEVRSDGAEGIACWFIDTDYNEESFFVRHAYFLGANDPYKALKTTLKAEINQEAWATLNSDISRPFDKPKSGRIAVKVINHLGDEVMKVFKV</sequence>
<dbReference type="AlphaFoldDB" id="A0A0W8FLU6"/>
<dbReference type="GO" id="GO:0008170">
    <property type="term" value="F:N-methyltransferase activity"/>
    <property type="evidence" value="ECO:0007669"/>
    <property type="project" value="InterPro"/>
</dbReference>
<dbReference type="InterPro" id="IPR002295">
    <property type="entry name" value="N4/N6-MTase_EcoPI_Mod-like"/>
</dbReference>
<accession>A0A0W8FLU6</accession>
<gene>
    <name evidence="6" type="ORF">ASZ90_008409</name>
</gene>
<dbReference type="InterPro" id="IPR002941">
    <property type="entry name" value="DNA_methylase_N4/N6"/>
</dbReference>
<proteinExistence type="predicted"/>
<dbReference type="EMBL" id="LNQE01001017">
    <property type="protein sequence ID" value="KUG21836.1"/>
    <property type="molecule type" value="Genomic_DNA"/>
</dbReference>
<reference evidence="6" key="1">
    <citation type="journal article" date="2015" name="Proc. Natl. Acad. Sci. U.S.A.">
        <title>Networks of energetic and metabolic interactions define dynamics in microbial communities.</title>
        <authorList>
            <person name="Embree M."/>
            <person name="Liu J.K."/>
            <person name="Al-Bassam M.M."/>
            <person name="Zengler K."/>
        </authorList>
    </citation>
    <scope>NUCLEOTIDE SEQUENCE</scope>
</reference>
<organism evidence="6">
    <name type="scientific">hydrocarbon metagenome</name>
    <dbReference type="NCBI Taxonomy" id="938273"/>
    <lineage>
        <taxon>unclassified sequences</taxon>
        <taxon>metagenomes</taxon>
        <taxon>ecological metagenomes</taxon>
    </lineage>
</organism>
<dbReference type="Pfam" id="PF01555">
    <property type="entry name" value="N6_N4_Mtase"/>
    <property type="match status" value="1"/>
</dbReference>
<protein>
    <submittedName>
        <fullName evidence="6">Adenine specific dna methylase</fullName>
    </submittedName>
</protein>
<evidence type="ECO:0000256" key="3">
    <source>
        <dbReference type="ARBA" id="ARBA00022691"/>
    </source>
</evidence>
<evidence type="ECO:0000313" key="6">
    <source>
        <dbReference type="EMBL" id="KUG21836.1"/>
    </source>
</evidence>
<comment type="caution">
    <text evidence="6">The sequence shown here is derived from an EMBL/GenBank/DDBJ whole genome shotgun (WGS) entry which is preliminary data.</text>
</comment>
<name>A0A0W8FLU6_9ZZZZ</name>
<keyword evidence="2" id="KW-0808">Transferase</keyword>
<evidence type="ECO:0000256" key="1">
    <source>
        <dbReference type="ARBA" id="ARBA00022603"/>
    </source>
</evidence>
<dbReference type="Gene3D" id="3.40.50.150">
    <property type="entry name" value="Vaccinia Virus protein VP39"/>
    <property type="match status" value="1"/>
</dbReference>
<dbReference type="InterPro" id="IPR029063">
    <property type="entry name" value="SAM-dependent_MTases_sf"/>
</dbReference>
<dbReference type="PRINTS" id="PR00506">
    <property type="entry name" value="D21N6MTFRASE"/>
</dbReference>
<feature type="region of interest" description="Disordered" evidence="4">
    <location>
        <begin position="1"/>
        <end position="25"/>
    </location>
</feature>
<evidence type="ECO:0000256" key="2">
    <source>
        <dbReference type="ARBA" id="ARBA00022679"/>
    </source>
</evidence>
<evidence type="ECO:0000259" key="5">
    <source>
        <dbReference type="Pfam" id="PF01555"/>
    </source>
</evidence>
<dbReference type="SUPFAM" id="SSF53335">
    <property type="entry name" value="S-adenosyl-L-methionine-dependent methyltransferases"/>
    <property type="match status" value="1"/>
</dbReference>
<dbReference type="GO" id="GO:0003677">
    <property type="term" value="F:DNA binding"/>
    <property type="evidence" value="ECO:0007669"/>
    <property type="project" value="InterPro"/>
</dbReference>
<dbReference type="GO" id="GO:0032259">
    <property type="term" value="P:methylation"/>
    <property type="evidence" value="ECO:0007669"/>
    <property type="project" value="UniProtKB-KW"/>
</dbReference>
<evidence type="ECO:0000256" key="4">
    <source>
        <dbReference type="SAM" id="MobiDB-lite"/>
    </source>
</evidence>
<keyword evidence="3" id="KW-0949">S-adenosyl-L-methionine</keyword>
<keyword evidence="1 6" id="KW-0489">Methyltransferase</keyword>
<feature type="domain" description="DNA methylase N-4/N-6" evidence="5">
    <location>
        <begin position="168"/>
        <end position="496"/>
    </location>
</feature>